<dbReference type="Pfam" id="PF01554">
    <property type="entry name" value="MatE"/>
    <property type="match status" value="2"/>
</dbReference>
<dbReference type="GO" id="GO:0016020">
    <property type="term" value="C:membrane"/>
    <property type="evidence" value="ECO:0007669"/>
    <property type="project" value="UniProtKB-SubCell"/>
</dbReference>
<dbReference type="PANTHER" id="PTHR11206">
    <property type="entry name" value="MULTIDRUG RESISTANCE PROTEIN"/>
    <property type="match status" value="1"/>
</dbReference>
<comment type="subcellular location">
    <subcellularLocation>
        <location evidence="1">Membrane</location>
        <topology evidence="1">Multi-pass membrane protein</topology>
    </subcellularLocation>
</comment>
<evidence type="ECO:0000256" key="6">
    <source>
        <dbReference type="SAM" id="MobiDB-lite"/>
    </source>
</evidence>
<dbReference type="OrthoDB" id="2126698at2759"/>
<feature type="region of interest" description="Disordered" evidence="6">
    <location>
        <begin position="133"/>
        <end position="166"/>
    </location>
</feature>
<evidence type="ECO:0000256" key="4">
    <source>
        <dbReference type="ARBA" id="ARBA00022989"/>
    </source>
</evidence>
<evidence type="ECO:0000256" key="5">
    <source>
        <dbReference type="ARBA" id="ARBA00023136"/>
    </source>
</evidence>
<dbReference type="InterPro" id="IPR002528">
    <property type="entry name" value="MATE_fam"/>
</dbReference>
<feature type="compositionally biased region" description="Basic and acidic residues" evidence="6">
    <location>
        <begin position="136"/>
        <end position="146"/>
    </location>
</feature>
<gene>
    <name evidence="8" type="ORF">PPNO1_LOCUS424</name>
</gene>
<feature type="transmembrane region" description="Helical" evidence="7">
    <location>
        <begin position="376"/>
        <end position="397"/>
    </location>
</feature>
<feature type="region of interest" description="Disordered" evidence="6">
    <location>
        <begin position="41"/>
        <end position="101"/>
    </location>
</feature>
<evidence type="ECO:0000313" key="9">
    <source>
        <dbReference type="Proteomes" id="UP000838763"/>
    </source>
</evidence>
<name>A0A9P1M706_9PEZI</name>
<keyword evidence="4 7" id="KW-1133">Transmembrane helix</keyword>
<evidence type="ECO:0000256" key="1">
    <source>
        <dbReference type="ARBA" id="ARBA00004141"/>
    </source>
</evidence>
<protein>
    <recommendedName>
        <fullName evidence="10">MATE efflux family protein</fullName>
    </recommendedName>
</protein>
<comment type="similarity">
    <text evidence="2">Belongs to the multi antimicrobial extrusion (MATE) (TC 2.A.66.1) family.</text>
</comment>
<feature type="transmembrane region" description="Helical" evidence="7">
    <location>
        <begin position="488"/>
        <end position="512"/>
    </location>
</feature>
<proteinExistence type="inferred from homology"/>
<dbReference type="GO" id="GO:0042910">
    <property type="term" value="F:xenobiotic transmembrane transporter activity"/>
    <property type="evidence" value="ECO:0007669"/>
    <property type="project" value="InterPro"/>
</dbReference>
<feature type="transmembrane region" description="Helical" evidence="7">
    <location>
        <begin position="451"/>
        <end position="476"/>
    </location>
</feature>
<keyword evidence="5 7" id="KW-0472">Membrane</keyword>
<keyword evidence="9" id="KW-1185">Reference proteome</keyword>
<evidence type="ECO:0000256" key="3">
    <source>
        <dbReference type="ARBA" id="ARBA00022692"/>
    </source>
</evidence>
<sequence length="595" mass="64197">MGPNDHLAVEGDRNSFVNALSSSLRSRAPIAEVEEAIARDVADCSSEDERAIDSGSEDSGEVSGPPMYRRPSGVAYGPVRPAFNDSSVDAPVLTRSEREQARNAERALLQDNHLLPSTAGHAKPKSWWRVLAGSPSERKQEGRDGAAHGAQDGHSGPRETSPLLPGSREVLYDDDELEQQWNEAVSAGRIQTTWTREALTLGSYAPPLLVASLFQYSINVVCIFAVGRIGKVELGAVSLASMTSVITGYAPFLGMATSLDTLCAQAYGSGHKHLVGLQFQRMTCLLMLCYIPVAFVWWHGEWLLSKVVPEARSAELAGQYLRVLIIGGPFIGIFEAGKRFVQAQGLFRAVTWVLVIAAPINAFLTWFLVWKMEFGFIGAPMSVVITEILMPLFLFLYRALTNWGPMVRLAIPGMIMIEAEYLAFEILVLASSQFGSSSLAAQSILSTLISISYQLPFSFSIAASTRIANLVGAGLVDAAKVSARVTACIGFILGFFNFVILMAFSGPIVGFFTKDSDVQEIAVATIPIVAVMQICDGVSINAHGILRGIGQQHIGGYANLGGHYLLAMPLSFGTAFGLDWQLKGLWFGILSGILL</sequence>
<organism evidence="8 9">
    <name type="scientific">Parascedosporium putredinis</name>
    <dbReference type="NCBI Taxonomy" id="1442378"/>
    <lineage>
        <taxon>Eukaryota</taxon>
        <taxon>Fungi</taxon>
        <taxon>Dikarya</taxon>
        <taxon>Ascomycota</taxon>
        <taxon>Pezizomycotina</taxon>
        <taxon>Sordariomycetes</taxon>
        <taxon>Hypocreomycetidae</taxon>
        <taxon>Microascales</taxon>
        <taxon>Microascaceae</taxon>
        <taxon>Parascedosporium</taxon>
    </lineage>
</organism>
<dbReference type="EMBL" id="CALLCH030000001">
    <property type="protein sequence ID" value="CAI4210622.1"/>
    <property type="molecule type" value="Genomic_DNA"/>
</dbReference>
<comment type="caution">
    <text evidence="8">The sequence shown here is derived from an EMBL/GenBank/DDBJ whole genome shotgun (WGS) entry which is preliminary data.</text>
</comment>
<evidence type="ECO:0008006" key="10">
    <source>
        <dbReference type="Google" id="ProtNLM"/>
    </source>
</evidence>
<keyword evidence="3 7" id="KW-0812">Transmembrane</keyword>
<feature type="transmembrane region" description="Helical" evidence="7">
    <location>
        <begin position="282"/>
        <end position="300"/>
    </location>
</feature>
<dbReference type="Proteomes" id="UP000838763">
    <property type="component" value="Unassembled WGS sequence"/>
</dbReference>
<dbReference type="NCBIfam" id="TIGR00797">
    <property type="entry name" value="matE"/>
    <property type="match status" value="1"/>
</dbReference>
<dbReference type="CDD" id="cd13132">
    <property type="entry name" value="MATE_eukaryotic"/>
    <property type="match status" value="1"/>
</dbReference>
<dbReference type="AlphaFoldDB" id="A0A9P1M706"/>
<accession>A0A9P1M706</accession>
<evidence type="ECO:0000256" key="2">
    <source>
        <dbReference type="ARBA" id="ARBA00010199"/>
    </source>
</evidence>
<evidence type="ECO:0000256" key="7">
    <source>
        <dbReference type="SAM" id="Phobius"/>
    </source>
</evidence>
<reference evidence="8" key="1">
    <citation type="submission" date="2022-11" db="EMBL/GenBank/DDBJ databases">
        <authorList>
            <person name="Scott C."/>
            <person name="Bruce N."/>
        </authorList>
    </citation>
    <scope>NUCLEOTIDE SEQUENCE</scope>
</reference>
<feature type="compositionally biased region" description="Basic and acidic residues" evidence="6">
    <location>
        <begin position="41"/>
        <end position="52"/>
    </location>
</feature>
<feature type="transmembrane region" description="Helical" evidence="7">
    <location>
        <begin position="409"/>
        <end position="431"/>
    </location>
</feature>
<dbReference type="GO" id="GO:1990961">
    <property type="term" value="P:xenobiotic detoxification by transmembrane export across the plasma membrane"/>
    <property type="evidence" value="ECO:0007669"/>
    <property type="project" value="InterPro"/>
</dbReference>
<feature type="transmembrane region" description="Helical" evidence="7">
    <location>
        <begin position="349"/>
        <end position="370"/>
    </location>
</feature>
<evidence type="ECO:0000313" key="8">
    <source>
        <dbReference type="EMBL" id="CAI4210622.1"/>
    </source>
</evidence>
<dbReference type="InterPro" id="IPR045069">
    <property type="entry name" value="MATE_euk"/>
</dbReference>
<dbReference type="GO" id="GO:0015297">
    <property type="term" value="F:antiporter activity"/>
    <property type="evidence" value="ECO:0007669"/>
    <property type="project" value="InterPro"/>
</dbReference>